<feature type="region of interest" description="Disordered" evidence="1">
    <location>
        <begin position="105"/>
        <end position="125"/>
    </location>
</feature>
<protein>
    <recommendedName>
        <fullName evidence="4">DUF2946 domain-containing protein</fullName>
    </recommendedName>
</protein>
<gene>
    <name evidence="2" type="ordered locus">Mnod_2140</name>
</gene>
<dbReference type="STRING" id="460265.Mnod_2140"/>
<accession>B8IUQ5</accession>
<evidence type="ECO:0000313" key="3">
    <source>
        <dbReference type="Proteomes" id="UP000008207"/>
    </source>
</evidence>
<evidence type="ECO:0000313" key="2">
    <source>
        <dbReference type="EMBL" id="ACL57123.1"/>
    </source>
</evidence>
<dbReference type="EMBL" id="CP001349">
    <property type="protein sequence ID" value="ACL57123.1"/>
    <property type="molecule type" value="Genomic_DNA"/>
</dbReference>
<evidence type="ECO:0000256" key="1">
    <source>
        <dbReference type="SAM" id="MobiDB-lite"/>
    </source>
</evidence>
<dbReference type="AlphaFoldDB" id="B8IUQ5"/>
<dbReference type="RefSeq" id="WP_015928809.1">
    <property type="nucleotide sequence ID" value="NC_011894.1"/>
</dbReference>
<proteinExistence type="predicted"/>
<name>B8IUQ5_METNO</name>
<dbReference type="HOGENOM" id="CLU_1990039_0_0_5"/>
<keyword evidence="3" id="KW-1185">Reference proteome</keyword>
<organism evidence="2 3">
    <name type="scientific">Methylobacterium nodulans (strain LMG 21967 / CNCM I-2342 / ORS 2060)</name>
    <dbReference type="NCBI Taxonomy" id="460265"/>
    <lineage>
        <taxon>Bacteria</taxon>
        <taxon>Pseudomonadati</taxon>
        <taxon>Pseudomonadota</taxon>
        <taxon>Alphaproteobacteria</taxon>
        <taxon>Hyphomicrobiales</taxon>
        <taxon>Methylobacteriaceae</taxon>
        <taxon>Methylobacterium</taxon>
    </lineage>
</organism>
<reference evidence="2 3" key="1">
    <citation type="submission" date="2009-01" db="EMBL/GenBank/DDBJ databases">
        <title>Complete sequence of chromosome of Methylobacterium nodulans ORS 2060.</title>
        <authorList>
            <consortium name="US DOE Joint Genome Institute"/>
            <person name="Lucas S."/>
            <person name="Copeland A."/>
            <person name="Lapidus A."/>
            <person name="Glavina del Rio T."/>
            <person name="Dalin E."/>
            <person name="Tice H."/>
            <person name="Bruce D."/>
            <person name="Goodwin L."/>
            <person name="Pitluck S."/>
            <person name="Sims D."/>
            <person name="Brettin T."/>
            <person name="Detter J.C."/>
            <person name="Han C."/>
            <person name="Larimer F."/>
            <person name="Land M."/>
            <person name="Hauser L."/>
            <person name="Kyrpides N."/>
            <person name="Ivanova N."/>
            <person name="Marx C.J."/>
            <person name="Richardson P."/>
        </authorList>
    </citation>
    <scope>NUCLEOTIDE SEQUENCE [LARGE SCALE GENOMIC DNA]</scope>
    <source>
        <strain evidence="3">LMG 21967 / CNCM I-2342 / ORS 2060</strain>
    </source>
</reference>
<dbReference type="Proteomes" id="UP000008207">
    <property type="component" value="Chromosome"/>
</dbReference>
<sequence>MTLAVTSPLPESARRDAGPWWRAVMRAVALVLVLLLALPAPEPSAREAPSHAAIHPALVVEGASPDAPNPGLLAHCVHCACHLQAVAPGMCPLAGRPQAGSIAYARTDDRAYARTTAPPHKPPRA</sequence>
<dbReference type="KEGG" id="mno:Mnod_2140"/>
<evidence type="ECO:0008006" key="4">
    <source>
        <dbReference type="Google" id="ProtNLM"/>
    </source>
</evidence>